<name>A0A835H9K0_9MAGN</name>
<accession>A0A835H9K0</accession>
<dbReference type="Gene3D" id="1.10.472.10">
    <property type="entry name" value="Cyclin-like"/>
    <property type="match status" value="1"/>
</dbReference>
<reference evidence="7 8" key="1">
    <citation type="submission" date="2020-10" db="EMBL/GenBank/DDBJ databases">
        <title>The Coptis chinensis genome and diversification of protoberbering-type alkaloids.</title>
        <authorList>
            <person name="Wang B."/>
            <person name="Shu S."/>
            <person name="Song C."/>
            <person name="Liu Y."/>
        </authorList>
    </citation>
    <scope>NUCLEOTIDE SEQUENCE [LARGE SCALE GENOMIC DNA]</scope>
    <source>
        <strain evidence="7">HL-2020</strain>
        <tissue evidence="7">Leaf</tissue>
    </source>
</reference>
<dbReference type="InterPro" id="IPR039361">
    <property type="entry name" value="Cyclin"/>
</dbReference>
<evidence type="ECO:0000256" key="5">
    <source>
        <dbReference type="RuleBase" id="RU000383"/>
    </source>
</evidence>
<evidence type="ECO:0000313" key="8">
    <source>
        <dbReference type="Proteomes" id="UP000631114"/>
    </source>
</evidence>
<dbReference type="SUPFAM" id="SSF47954">
    <property type="entry name" value="Cyclin-like"/>
    <property type="match status" value="1"/>
</dbReference>
<dbReference type="FunFam" id="1.10.472.10:FF:000060">
    <property type="entry name" value="D6-type cyclin"/>
    <property type="match status" value="1"/>
</dbReference>
<dbReference type="PANTHER" id="PTHR10177">
    <property type="entry name" value="CYCLINS"/>
    <property type="match status" value="1"/>
</dbReference>
<dbReference type="EMBL" id="JADFTS010000007">
    <property type="protein sequence ID" value="KAF9595801.1"/>
    <property type="molecule type" value="Genomic_DNA"/>
</dbReference>
<keyword evidence="3 5" id="KW-0195">Cyclin</keyword>
<organism evidence="7 8">
    <name type="scientific">Coptis chinensis</name>
    <dbReference type="NCBI Taxonomy" id="261450"/>
    <lineage>
        <taxon>Eukaryota</taxon>
        <taxon>Viridiplantae</taxon>
        <taxon>Streptophyta</taxon>
        <taxon>Embryophyta</taxon>
        <taxon>Tracheophyta</taxon>
        <taxon>Spermatophyta</taxon>
        <taxon>Magnoliopsida</taxon>
        <taxon>Ranunculales</taxon>
        <taxon>Ranunculaceae</taxon>
        <taxon>Coptidoideae</taxon>
        <taxon>Coptis</taxon>
    </lineage>
</organism>
<keyword evidence="2" id="KW-0132">Cell division</keyword>
<dbReference type="Pfam" id="PF00134">
    <property type="entry name" value="Cyclin_N"/>
    <property type="match status" value="1"/>
</dbReference>
<dbReference type="Proteomes" id="UP000631114">
    <property type="component" value="Unassembled WGS sequence"/>
</dbReference>
<dbReference type="CDD" id="cd20543">
    <property type="entry name" value="CYCLIN_AtCycD-like_rpt1"/>
    <property type="match status" value="1"/>
</dbReference>
<evidence type="ECO:0000256" key="1">
    <source>
        <dbReference type="ARBA" id="ARBA00009065"/>
    </source>
</evidence>
<evidence type="ECO:0000256" key="3">
    <source>
        <dbReference type="ARBA" id="ARBA00023127"/>
    </source>
</evidence>
<dbReference type="InterPro" id="IPR048258">
    <property type="entry name" value="Cyclins_cyclin-box"/>
</dbReference>
<evidence type="ECO:0000256" key="2">
    <source>
        <dbReference type="ARBA" id="ARBA00022618"/>
    </source>
</evidence>
<dbReference type="InterPro" id="IPR036915">
    <property type="entry name" value="Cyclin-like_sf"/>
</dbReference>
<dbReference type="AlphaFoldDB" id="A0A835H9K0"/>
<sequence>MAPQNEQQQQSSSQHRLYLLDALYCEEERLEEGEESECENSNVTNETTNPTTFLLEQDLFWEDGELVSLFSKEKEPHLLINTSNFDIDSSLVLARKEAVEWMLKVDAHYGFSALTAVLAVNYLDRFMSSLHFQKDKPWMTQLAAVACLSIAAKVEETQVPLLLDLQVEETKYVFEAKTIREWSFWRLGLKNNLHWEFMKRCERLLKYVILDSRSFVISLRTLLYATMLHVIKEVEPCNPTEYREPAYGYP</sequence>
<keyword evidence="4" id="KW-0131">Cell cycle</keyword>
<proteinExistence type="inferred from homology"/>
<evidence type="ECO:0000256" key="4">
    <source>
        <dbReference type="ARBA" id="ARBA00023306"/>
    </source>
</evidence>
<keyword evidence="8" id="KW-1185">Reference proteome</keyword>
<comment type="similarity">
    <text evidence="1">Belongs to the cyclin family. Cyclin D subfamily.</text>
</comment>
<gene>
    <name evidence="7" type="ORF">IFM89_004203</name>
</gene>
<feature type="domain" description="Cyclin-like" evidence="6">
    <location>
        <begin position="100"/>
        <end position="188"/>
    </location>
</feature>
<protein>
    <recommendedName>
        <fullName evidence="6">Cyclin-like domain-containing protein</fullName>
    </recommendedName>
</protein>
<dbReference type="GO" id="GO:0051301">
    <property type="term" value="P:cell division"/>
    <property type="evidence" value="ECO:0007669"/>
    <property type="project" value="UniProtKB-KW"/>
</dbReference>
<evidence type="ECO:0000259" key="6">
    <source>
        <dbReference type="SMART" id="SM00385"/>
    </source>
</evidence>
<comment type="caution">
    <text evidence="7">The sequence shown here is derived from an EMBL/GenBank/DDBJ whole genome shotgun (WGS) entry which is preliminary data.</text>
</comment>
<dbReference type="InterPro" id="IPR013763">
    <property type="entry name" value="Cyclin-like_dom"/>
</dbReference>
<dbReference type="SMART" id="SM00385">
    <property type="entry name" value="CYCLIN"/>
    <property type="match status" value="1"/>
</dbReference>
<evidence type="ECO:0000313" key="7">
    <source>
        <dbReference type="EMBL" id="KAF9595801.1"/>
    </source>
</evidence>
<dbReference type="PROSITE" id="PS00292">
    <property type="entry name" value="CYCLINS"/>
    <property type="match status" value="1"/>
</dbReference>
<dbReference type="InterPro" id="IPR006671">
    <property type="entry name" value="Cyclin_N"/>
</dbReference>
<dbReference type="OrthoDB" id="5590282at2759"/>